<accession>A0A0E0DLD8</accession>
<protein>
    <submittedName>
        <fullName evidence="1">Uncharacterized protein</fullName>
    </submittedName>
</protein>
<evidence type="ECO:0000313" key="2">
    <source>
        <dbReference type="Proteomes" id="UP000008021"/>
    </source>
</evidence>
<name>A0A0E0DLD8_9ORYZ</name>
<reference evidence="1" key="2">
    <citation type="submission" date="2018-05" db="EMBL/GenBank/DDBJ databases">
        <title>OmerRS3 (Oryza meridionalis Reference Sequence Version 3).</title>
        <authorList>
            <person name="Zhang J."/>
            <person name="Kudrna D."/>
            <person name="Lee S."/>
            <person name="Talag J."/>
            <person name="Welchert J."/>
            <person name="Wing R.A."/>
        </authorList>
    </citation>
    <scope>NUCLEOTIDE SEQUENCE [LARGE SCALE GENOMIC DNA]</scope>
    <source>
        <strain evidence="1">cv. OR44</strain>
    </source>
</reference>
<sequence length="81" mass="8958">MSLCARVPPVSPSRVRAMRAFPCNHPTTTTTSLQTQKEQLTAPRVEILCYDLPCTSPFSSLPLPPPLRLARVPPPPHHFSL</sequence>
<proteinExistence type="predicted"/>
<dbReference type="AlphaFoldDB" id="A0A0E0DLD8"/>
<reference evidence="1" key="1">
    <citation type="submission" date="2015-04" db="UniProtKB">
        <authorList>
            <consortium name="EnsemblPlants"/>
        </authorList>
    </citation>
    <scope>IDENTIFICATION</scope>
</reference>
<dbReference type="Proteomes" id="UP000008021">
    <property type="component" value="Chromosome 5"/>
</dbReference>
<dbReference type="Gramene" id="OMERI05G01890.1">
    <property type="protein sequence ID" value="OMERI05G01890.1"/>
    <property type="gene ID" value="OMERI05G01890"/>
</dbReference>
<organism evidence="1">
    <name type="scientific">Oryza meridionalis</name>
    <dbReference type="NCBI Taxonomy" id="40149"/>
    <lineage>
        <taxon>Eukaryota</taxon>
        <taxon>Viridiplantae</taxon>
        <taxon>Streptophyta</taxon>
        <taxon>Embryophyta</taxon>
        <taxon>Tracheophyta</taxon>
        <taxon>Spermatophyta</taxon>
        <taxon>Magnoliopsida</taxon>
        <taxon>Liliopsida</taxon>
        <taxon>Poales</taxon>
        <taxon>Poaceae</taxon>
        <taxon>BOP clade</taxon>
        <taxon>Oryzoideae</taxon>
        <taxon>Oryzeae</taxon>
        <taxon>Oryzinae</taxon>
        <taxon>Oryza</taxon>
    </lineage>
</organism>
<dbReference type="EnsemblPlants" id="OMERI05G01890.1">
    <property type="protein sequence ID" value="OMERI05G01890.1"/>
    <property type="gene ID" value="OMERI05G01890"/>
</dbReference>
<evidence type="ECO:0000313" key="1">
    <source>
        <dbReference type="EnsemblPlants" id="OMERI05G01890.1"/>
    </source>
</evidence>
<keyword evidence="2" id="KW-1185">Reference proteome</keyword>